<evidence type="ECO:0000256" key="1">
    <source>
        <dbReference type="ARBA" id="ARBA00008601"/>
    </source>
</evidence>
<evidence type="ECO:0000256" key="2">
    <source>
        <dbReference type="ARBA" id="ARBA00013064"/>
    </source>
</evidence>
<dbReference type="Gene3D" id="3.90.190.10">
    <property type="entry name" value="Protein tyrosine phosphatase superfamily"/>
    <property type="match status" value="1"/>
</dbReference>
<name>A0A813LDT3_POLGL</name>
<keyword evidence="4" id="KW-0904">Protein phosphatase</keyword>
<dbReference type="Pfam" id="PF00782">
    <property type="entry name" value="DSPc"/>
    <property type="match status" value="1"/>
</dbReference>
<reference evidence="7" key="1">
    <citation type="submission" date="2021-02" db="EMBL/GenBank/DDBJ databases">
        <authorList>
            <person name="Dougan E. K."/>
            <person name="Rhodes N."/>
            <person name="Thang M."/>
            <person name="Chan C."/>
        </authorList>
    </citation>
    <scope>NUCLEOTIDE SEQUENCE</scope>
</reference>
<dbReference type="PROSITE" id="PS00383">
    <property type="entry name" value="TYR_PHOSPHATASE_1"/>
    <property type="match status" value="1"/>
</dbReference>
<accession>A0A813LDT3</accession>
<dbReference type="InterPro" id="IPR020422">
    <property type="entry name" value="TYR_PHOSPHATASE_DUAL_dom"/>
</dbReference>
<evidence type="ECO:0000313" key="8">
    <source>
        <dbReference type="Proteomes" id="UP000626109"/>
    </source>
</evidence>
<feature type="domain" description="Tyrosine-protein phosphatase" evidence="5">
    <location>
        <begin position="7"/>
        <end position="156"/>
    </location>
</feature>
<evidence type="ECO:0000259" key="6">
    <source>
        <dbReference type="PROSITE" id="PS50056"/>
    </source>
</evidence>
<evidence type="ECO:0000259" key="5">
    <source>
        <dbReference type="PROSITE" id="PS50054"/>
    </source>
</evidence>
<dbReference type="GO" id="GO:0005737">
    <property type="term" value="C:cytoplasm"/>
    <property type="evidence" value="ECO:0007669"/>
    <property type="project" value="TreeGrafter"/>
</dbReference>
<dbReference type="PRINTS" id="PR01908">
    <property type="entry name" value="ADSPHPHTASE"/>
</dbReference>
<dbReference type="Proteomes" id="UP000626109">
    <property type="component" value="Unassembled WGS sequence"/>
</dbReference>
<keyword evidence="3" id="KW-0378">Hydrolase</keyword>
<dbReference type="SMART" id="SM00195">
    <property type="entry name" value="DSPc"/>
    <property type="match status" value="1"/>
</dbReference>
<dbReference type="InterPro" id="IPR000340">
    <property type="entry name" value="Dual-sp_phosphatase_cat-dom"/>
</dbReference>
<dbReference type="EMBL" id="CAJNNW010035269">
    <property type="protein sequence ID" value="CAE8726712.1"/>
    <property type="molecule type" value="Genomic_DNA"/>
</dbReference>
<dbReference type="InterPro" id="IPR016130">
    <property type="entry name" value="Tyr_Pase_AS"/>
</dbReference>
<dbReference type="InterPro" id="IPR000387">
    <property type="entry name" value="Tyr_Pase_dom"/>
</dbReference>
<dbReference type="GO" id="GO:0043409">
    <property type="term" value="P:negative regulation of MAPK cascade"/>
    <property type="evidence" value="ECO:0007669"/>
    <property type="project" value="TreeGrafter"/>
</dbReference>
<dbReference type="EC" id="3.1.3.48" evidence="2"/>
<dbReference type="PROSITE" id="PS50054">
    <property type="entry name" value="TYR_PHOSPHATASE_DUAL"/>
    <property type="match status" value="1"/>
</dbReference>
<protein>
    <recommendedName>
        <fullName evidence="2">protein-tyrosine-phosphatase</fullName>
        <ecNumber evidence="2">3.1.3.48</ecNumber>
    </recommendedName>
</protein>
<evidence type="ECO:0000313" key="7">
    <source>
        <dbReference type="EMBL" id="CAE8726712.1"/>
    </source>
</evidence>
<dbReference type="PROSITE" id="PS50056">
    <property type="entry name" value="TYR_PHOSPHATASE_2"/>
    <property type="match status" value="1"/>
</dbReference>
<dbReference type="CDD" id="cd14498">
    <property type="entry name" value="DSP"/>
    <property type="match status" value="1"/>
</dbReference>
<dbReference type="PANTHER" id="PTHR10159">
    <property type="entry name" value="DUAL SPECIFICITY PROTEIN PHOSPHATASE"/>
    <property type="match status" value="1"/>
</dbReference>
<dbReference type="AlphaFoldDB" id="A0A813LDT3"/>
<feature type="domain" description="Tyrosine specific protein phosphatases" evidence="6">
    <location>
        <begin position="76"/>
        <end position="135"/>
    </location>
</feature>
<proteinExistence type="inferred from homology"/>
<dbReference type="InterPro" id="IPR029021">
    <property type="entry name" value="Prot-tyrosine_phosphatase-like"/>
</dbReference>
<evidence type="ECO:0000256" key="4">
    <source>
        <dbReference type="ARBA" id="ARBA00022912"/>
    </source>
</evidence>
<dbReference type="GO" id="GO:0004725">
    <property type="term" value="F:protein tyrosine phosphatase activity"/>
    <property type="evidence" value="ECO:0007669"/>
    <property type="project" value="UniProtKB-EC"/>
</dbReference>
<evidence type="ECO:0000256" key="3">
    <source>
        <dbReference type="ARBA" id="ARBA00022801"/>
    </source>
</evidence>
<comment type="caution">
    <text evidence="7">The sequence shown here is derived from an EMBL/GenBank/DDBJ whole genome shotgun (WGS) entry which is preliminary data.</text>
</comment>
<dbReference type="PANTHER" id="PTHR10159:SF519">
    <property type="entry name" value="DUAL SPECIFICITY PROTEIN PHOSPHATASE MPK3"/>
    <property type="match status" value="1"/>
</dbReference>
<comment type="similarity">
    <text evidence="1">Belongs to the protein-tyrosine phosphatase family. Non-receptor class dual specificity subfamily.</text>
</comment>
<dbReference type="SUPFAM" id="SSF52799">
    <property type="entry name" value="(Phosphotyrosine protein) phosphatases II"/>
    <property type="match status" value="1"/>
</dbReference>
<sequence>MGRTSMEMSEILPGRLYLGSMHVARDCELLGRVGVTHVVDASNQVSARKFTVSSSGRPIVYLDVDEEDSDDTDLQKHFESVCSFVERAWQEEAGRVLIHCVAGVSRSATLAMYCVMRLEGVSLRAAHDLVRRQRPLVRPSAAFAQQLVAAERELRGDNSCGLEDMQLRRSMDQFASSSGSKEKKSRPAAALEGLAGNSTGCCLL</sequence>
<gene>
    <name evidence="7" type="ORF">PGLA2088_LOCUS44578</name>
</gene>
<organism evidence="7 8">
    <name type="scientific">Polarella glacialis</name>
    <name type="common">Dinoflagellate</name>
    <dbReference type="NCBI Taxonomy" id="89957"/>
    <lineage>
        <taxon>Eukaryota</taxon>
        <taxon>Sar</taxon>
        <taxon>Alveolata</taxon>
        <taxon>Dinophyceae</taxon>
        <taxon>Suessiales</taxon>
        <taxon>Suessiaceae</taxon>
        <taxon>Polarella</taxon>
    </lineage>
</organism>